<dbReference type="EMBL" id="JACIDY010000009">
    <property type="protein sequence ID" value="MBB3941455.1"/>
    <property type="molecule type" value="Genomic_DNA"/>
</dbReference>
<gene>
    <name evidence="2" type="ORF">GGR39_003132</name>
</gene>
<evidence type="ECO:0000313" key="2">
    <source>
        <dbReference type="EMBL" id="MBB3941455.1"/>
    </source>
</evidence>
<protein>
    <submittedName>
        <fullName evidence="2">Uncharacterized protein</fullName>
    </submittedName>
</protein>
<keyword evidence="1" id="KW-0812">Transmembrane</keyword>
<name>A0A7W6C6I1_9SPHN</name>
<keyword evidence="1" id="KW-0472">Membrane</keyword>
<dbReference type="Pfam" id="PF19613">
    <property type="entry name" value="DUF6118"/>
    <property type="match status" value="1"/>
</dbReference>
<organism evidence="2 3">
    <name type="scientific">Novosphingobium fluoreni</name>
    <dbReference type="NCBI Taxonomy" id="1391222"/>
    <lineage>
        <taxon>Bacteria</taxon>
        <taxon>Pseudomonadati</taxon>
        <taxon>Pseudomonadota</taxon>
        <taxon>Alphaproteobacteria</taxon>
        <taxon>Sphingomonadales</taxon>
        <taxon>Sphingomonadaceae</taxon>
        <taxon>Novosphingobium</taxon>
    </lineage>
</organism>
<keyword evidence="1" id="KW-1133">Transmembrane helix</keyword>
<proteinExistence type="predicted"/>
<comment type="caution">
    <text evidence="2">The sequence shown here is derived from an EMBL/GenBank/DDBJ whole genome shotgun (WGS) entry which is preliminary data.</text>
</comment>
<evidence type="ECO:0000313" key="3">
    <source>
        <dbReference type="Proteomes" id="UP000561459"/>
    </source>
</evidence>
<sequence length="233" mass="26277">MTEPDPPAELDATEAFEAMNRRLAGMSAAIDGFAMRFDDLQERDYSKDLAQIEERIERLGEGINILSRRPAMALTPERIAGQIDEAANTARKAEQATWGQARQQLSVEVNSIREVVYSAREAAKQDRWLLVCMGIGIVVGAMLMFVVPRVALDVVPDSWLWREQTAVQAMNREGWSAGERLMQIYDPTRWEGVALFLQLPEKERAKFSDCLQRGYDNAKGITCRIRSDVAKAR</sequence>
<reference evidence="2 3" key="1">
    <citation type="submission" date="2020-08" db="EMBL/GenBank/DDBJ databases">
        <title>Genomic Encyclopedia of Type Strains, Phase IV (KMG-IV): sequencing the most valuable type-strain genomes for metagenomic binning, comparative biology and taxonomic classification.</title>
        <authorList>
            <person name="Goeker M."/>
        </authorList>
    </citation>
    <scope>NUCLEOTIDE SEQUENCE [LARGE SCALE GENOMIC DNA]</scope>
    <source>
        <strain evidence="2 3">DSM 27568</strain>
    </source>
</reference>
<dbReference type="AlphaFoldDB" id="A0A7W6C6I1"/>
<dbReference type="Proteomes" id="UP000561459">
    <property type="component" value="Unassembled WGS sequence"/>
</dbReference>
<keyword evidence="3" id="KW-1185">Reference proteome</keyword>
<feature type="transmembrane region" description="Helical" evidence="1">
    <location>
        <begin position="128"/>
        <end position="147"/>
    </location>
</feature>
<evidence type="ECO:0000256" key="1">
    <source>
        <dbReference type="SAM" id="Phobius"/>
    </source>
</evidence>
<dbReference type="RefSeq" id="WP_183618320.1">
    <property type="nucleotide sequence ID" value="NZ_JACIDY010000009.1"/>
</dbReference>
<dbReference type="InterPro" id="IPR046121">
    <property type="entry name" value="DUF6118"/>
</dbReference>
<accession>A0A7W6C6I1</accession>